<dbReference type="EMBL" id="JAFMOF010000006">
    <property type="protein sequence ID" value="MBO0657137.1"/>
    <property type="molecule type" value="Genomic_DNA"/>
</dbReference>
<evidence type="ECO:0000256" key="1">
    <source>
        <dbReference type="SAM" id="MobiDB-lite"/>
    </source>
</evidence>
<comment type="caution">
    <text evidence="3">The sequence shown here is derived from an EMBL/GenBank/DDBJ whole genome shotgun (WGS) entry which is preliminary data.</text>
</comment>
<gene>
    <name evidence="3" type="ORF">J1792_31780</name>
</gene>
<evidence type="ECO:0000313" key="3">
    <source>
        <dbReference type="EMBL" id="MBO0657137.1"/>
    </source>
</evidence>
<name>A0A939FTP2_9ACTN</name>
<reference evidence="3" key="1">
    <citation type="submission" date="2021-03" db="EMBL/GenBank/DDBJ databases">
        <title>Streptomyces strains.</title>
        <authorList>
            <person name="Lund M.B."/>
            <person name="Toerring T."/>
        </authorList>
    </citation>
    <scope>NUCLEOTIDE SEQUENCE</scope>
    <source>
        <strain evidence="3">JCM 4242</strain>
    </source>
</reference>
<feature type="transmembrane region" description="Helical" evidence="2">
    <location>
        <begin position="519"/>
        <end position="539"/>
    </location>
</feature>
<accession>A0A939FTP2</accession>
<proteinExistence type="predicted"/>
<feature type="transmembrane region" description="Helical" evidence="2">
    <location>
        <begin position="560"/>
        <end position="583"/>
    </location>
</feature>
<dbReference type="Proteomes" id="UP000664781">
    <property type="component" value="Unassembled WGS sequence"/>
</dbReference>
<organism evidence="3 4">
    <name type="scientific">Streptomyces triculaminicus</name>
    <dbReference type="NCBI Taxonomy" id="2816232"/>
    <lineage>
        <taxon>Bacteria</taxon>
        <taxon>Bacillati</taxon>
        <taxon>Actinomycetota</taxon>
        <taxon>Actinomycetes</taxon>
        <taxon>Kitasatosporales</taxon>
        <taxon>Streptomycetaceae</taxon>
        <taxon>Streptomyces</taxon>
    </lineage>
</organism>
<dbReference type="RefSeq" id="WP_207248750.1">
    <property type="nucleotide sequence ID" value="NZ_JAFMOF010000006.1"/>
</dbReference>
<feature type="transmembrane region" description="Helical" evidence="2">
    <location>
        <begin position="440"/>
        <end position="460"/>
    </location>
</feature>
<keyword evidence="4" id="KW-1185">Reference proteome</keyword>
<evidence type="ECO:0008006" key="5">
    <source>
        <dbReference type="Google" id="ProtNLM"/>
    </source>
</evidence>
<feature type="region of interest" description="Disordered" evidence="1">
    <location>
        <begin position="923"/>
        <end position="960"/>
    </location>
</feature>
<dbReference type="SUPFAM" id="SSF52540">
    <property type="entry name" value="P-loop containing nucleoside triphosphate hydrolases"/>
    <property type="match status" value="1"/>
</dbReference>
<keyword evidence="2" id="KW-0812">Transmembrane</keyword>
<feature type="transmembrane region" description="Helical" evidence="2">
    <location>
        <begin position="400"/>
        <end position="420"/>
    </location>
</feature>
<keyword evidence="2" id="KW-0472">Membrane</keyword>
<keyword evidence="2" id="KW-1133">Transmembrane helix</keyword>
<sequence>MADELRSHNVMRGTAEYVLQIGYVHGDVTVHLPPAADPVERAAWALARSIRTQWSAELNAWDLASAEPLAVRWRADWPELRGGGGPGGQMARMADVFLGLGHRRLVVLGGPGAGKSTLAVLLTLELAERCLTARHAPRDGGGGEVRPPVPVVLTLESWDPSREHFRGWLARRIAEDHPGLPRVDGDHPAARLVQDGLVLPVLDGLDELPAHRRSLVVREIDRALGEKDAVVLTSRTREYRAGEEAGAAIARAAVIEAQPVGLEDATAYLLRSAAPQVRRSWKLMLDAVDREPEGPVAQALTSPLMIWLARRGFQAPPADPLDLVRRPFPSREAVERYLLDLIIPAVFTRQPHSPDRLHAPSQWNPGRSRHWLAHLARHLTGRRTTEFAWWDLHRTALVRVMLLPALALVCLALSQVAAVARDWFVSSQAGDPMAGWGLELALTNGLVHAMAVWIAVDMWFGFRLGRPRRRANPFRIGAALRSAGRAASLGRGLKASAVVALPAGLFTAMVVGAHDARPYVVMVVCSTVLAPLVMVTIAAPSDTEDASTPDEVLGSERTAAWLSVGTVAVLIGVGQGAFGWYVYETVGAALARGVTAWFGAAAMLLLMSLWSRWLLAKGCLAIAGRVPWSLMEFLRDAHHGGLLQRSGGVYRFRHLRLQEHLADTERGDAPAALPYPRDARPSPYLRPPESAAASAPLPRFRDALAEFERSPLGSLKGWTVHHDTHGFSAEGRSRRLSLAHWPVILFLAVMVFIRSGVQGNWLVAAGASLAMCGFGVLIMLVHWLLPPQAQALRLTPAHIEFRMGRHRGRLAWADVQSVAVRKLIHRKRDTKVYALHVLPRPGAPAPARYFRGGDGWFFVLPLSTRATVPVDVAAALRNFAGSRWQEPPDFRVPHAGQGTVHIHNEVSGQARTEGVIQAGHVHGDVTFGRPGGPHGTGPDAGQDVRAGQEPPWRPPEGRQP</sequence>
<feature type="transmembrane region" description="Helical" evidence="2">
    <location>
        <begin position="595"/>
        <end position="615"/>
    </location>
</feature>
<feature type="transmembrane region" description="Helical" evidence="2">
    <location>
        <begin position="761"/>
        <end position="785"/>
    </location>
</feature>
<evidence type="ECO:0000313" key="4">
    <source>
        <dbReference type="Proteomes" id="UP000664781"/>
    </source>
</evidence>
<evidence type="ECO:0000256" key="2">
    <source>
        <dbReference type="SAM" id="Phobius"/>
    </source>
</evidence>
<dbReference type="AlphaFoldDB" id="A0A939FTP2"/>
<protein>
    <recommendedName>
        <fullName evidence="5">NACHT domain-containing protein</fullName>
    </recommendedName>
</protein>
<dbReference type="InterPro" id="IPR027417">
    <property type="entry name" value="P-loop_NTPase"/>
</dbReference>
<feature type="transmembrane region" description="Helical" evidence="2">
    <location>
        <begin position="495"/>
        <end position="513"/>
    </location>
</feature>
<feature type="transmembrane region" description="Helical" evidence="2">
    <location>
        <begin position="738"/>
        <end position="755"/>
    </location>
</feature>
<dbReference type="Gene3D" id="3.40.50.300">
    <property type="entry name" value="P-loop containing nucleotide triphosphate hydrolases"/>
    <property type="match status" value="1"/>
</dbReference>